<protein>
    <recommendedName>
        <fullName evidence="4">Lipoprotein</fullName>
    </recommendedName>
</protein>
<feature type="chain" id="PRO_5043871910" description="Lipoprotein" evidence="2">
    <location>
        <begin position="34"/>
        <end position="279"/>
    </location>
</feature>
<sequence length="279" mass="29197">MQSCVSRHRRAVLLPVSAAVVCVSALAGVPAFADDGGDASKLSARQLADDAKKELLDAKSLHVVLKNRSTGPADAQSPAVLDLALDRDGNCAGSLTMGTGGAKGGSVELIKRGGELWMKPDTTFWKTQVTGGAGELAARFYNGRYVHGNANDELLKAFGDTCDLTAFQAQVDSGPSGAPPEKLTKGKETKVDGTDVVPVSGRNNGGEVVLFITSKDPHRLVRATEKMGDLNTTMTLTDYNRPVPTATPSKDESVDVSKLQSLSPKATPPQAAAPDRAVR</sequence>
<feature type="compositionally biased region" description="Basic and acidic residues" evidence="1">
    <location>
        <begin position="182"/>
        <end position="193"/>
    </location>
</feature>
<organism evidence="3">
    <name type="scientific">Streptomyces sp. NBC_00119</name>
    <dbReference type="NCBI Taxonomy" id="2975659"/>
    <lineage>
        <taxon>Bacteria</taxon>
        <taxon>Bacillati</taxon>
        <taxon>Actinomycetota</taxon>
        <taxon>Actinomycetes</taxon>
        <taxon>Kitasatosporales</taxon>
        <taxon>Streptomycetaceae</taxon>
        <taxon>Streptomyces</taxon>
    </lineage>
</organism>
<feature type="signal peptide" evidence="2">
    <location>
        <begin position="1"/>
        <end position="33"/>
    </location>
</feature>
<reference evidence="3" key="1">
    <citation type="submission" date="2022-10" db="EMBL/GenBank/DDBJ databases">
        <title>The complete genomes of actinobacterial strains from the NBC collection.</title>
        <authorList>
            <person name="Joergensen T.S."/>
            <person name="Alvarez Arevalo M."/>
            <person name="Sterndorff E.B."/>
            <person name="Faurdal D."/>
            <person name="Vuksanovic O."/>
            <person name="Mourched A.-S."/>
            <person name="Charusanti P."/>
            <person name="Shaw S."/>
            <person name="Blin K."/>
            <person name="Weber T."/>
        </authorList>
    </citation>
    <scope>NUCLEOTIDE SEQUENCE</scope>
    <source>
        <strain evidence="3">NBC_00119</strain>
    </source>
</reference>
<name>A0AAU1UJN3_9ACTN</name>
<keyword evidence="2" id="KW-0732">Signal</keyword>
<gene>
    <name evidence="3" type="ORF">OHU69_43355</name>
</gene>
<accession>A0AAU1UJN3</accession>
<evidence type="ECO:0008006" key="4">
    <source>
        <dbReference type="Google" id="ProtNLM"/>
    </source>
</evidence>
<evidence type="ECO:0000256" key="2">
    <source>
        <dbReference type="SAM" id="SignalP"/>
    </source>
</evidence>
<feature type="region of interest" description="Disordered" evidence="1">
    <location>
        <begin position="171"/>
        <end position="195"/>
    </location>
</feature>
<evidence type="ECO:0000256" key="1">
    <source>
        <dbReference type="SAM" id="MobiDB-lite"/>
    </source>
</evidence>
<dbReference type="InterPro" id="IPR029046">
    <property type="entry name" value="LolA/LolB/LppX"/>
</dbReference>
<dbReference type="AlphaFoldDB" id="A0AAU1UJN3"/>
<proteinExistence type="predicted"/>
<evidence type="ECO:0000313" key="3">
    <source>
        <dbReference type="EMBL" id="WTS17287.1"/>
    </source>
</evidence>
<dbReference type="EMBL" id="CP108195">
    <property type="protein sequence ID" value="WTS17287.1"/>
    <property type="molecule type" value="Genomic_DNA"/>
</dbReference>
<feature type="region of interest" description="Disordered" evidence="1">
    <location>
        <begin position="236"/>
        <end position="279"/>
    </location>
</feature>
<dbReference type="Gene3D" id="2.50.20.20">
    <property type="match status" value="1"/>
</dbReference>
<dbReference type="SUPFAM" id="SSF89392">
    <property type="entry name" value="Prokaryotic lipoproteins and lipoprotein localization factors"/>
    <property type="match status" value="1"/>
</dbReference>